<dbReference type="InterPro" id="IPR027417">
    <property type="entry name" value="P-loop_NTPase"/>
</dbReference>
<sequence length="338" mass="35466">MTVPSVTDIIEVEQLRKAFGSVDAVRGLDLRVAEGELFGVLGPNGAGKTTTLRMLTTLLPIDGGRAMVAGADVVREPRAVRQRIGYVGQAGGADLPATGRENLLLQARLYGASRADAARRAAELIDALALGSFVDRTARTYSGGQRRRLEIALGLMHRPRVLFLDEPTTGLDPQNRANLWEQLRSLRAAGTTIVLTTHYLEEADALADRLAIVDAGRVVADGTPRALKQRIAGDTVVLRPRGEVGVARDVVAGAAPVRDARADGDVVRLTVSDGTRALPQLLETLAAAGVELESLTLAEPSLDDVFLRVTGRALRDAGPGAGDAAGVEPLTASGRGAA</sequence>
<evidence type="ECO:0000256" key="6">
    <source>
        <dbReference type="ARBA" id="ARBA00022967"/>
    </source>
</evidence>
<dbReference type="SUPFAM" id="SSF52540">
    <property type="entry name" value="P-loop containing nucleoside triphosphate hydrolases"/>
    <property type="match status" value="1"/>
</dbReference>
<evidence type="ECO:0000256" key="10">
    <source>
        <dbReference type="SAM" id="MobiDB-lite"/>
    </source>
</evidence>
<comment type="subcellular location">
    <subcellularLocation>
        <location evidence="1">Cell membrane</location>
        <topology evidence="1">Peripheral membrane protein</topology>
        <orientation evidence="1">Cytoplasmic side</orientation>
    </subcellularLocation>
</comment>
<dbReference type="InterPro" id="IPR025302">
    <property type="entry name" value="DrrA1/2-like_C"/>
</dbReference>
<dbReference type="InterPro" id="IPR050763">
    <property type="entry name" value="ABC_transporter_ATP-binding"/>
</dbReference>
<feature type="compositionally biased region" description="Low complexity" evidence="10">
    <location>
        <begin position="317"/>
        <end position="326"/>
    </location>
</feature>
<keyword evidence="5 12" id="KW-0067">ATP-binding</keyword>
<dbReference type="GO" id="GO:0043215">
    <property type="term" value="P:daunorubicin transport"/>
    <property type="evidence" value="ECO:0007669"/>
    <property type="project" value="InterPro"/>
</dbReference>
<keyword evidence="3" id="KW-1003">Cell membrane</keyword>
<protein>
    <submittedName>
        <fullName evidence="12">ABC-2 type transport system ATP-binding protein</fullName>
    </submittedName>
</protein>
<accession>A0A1M7TZ51</accession>
<dbReference type="InterPro" id="IPR003439">
    <property type="entry name" value="ABC_transporter-like_ATP-bd"/>
</dbReference>
<evidence type="ECO:0000259" key="11">
    <source>
        <dbReference type="PROSITE" id="PS50893"/>
    </source>
</evidence>
<dbReference type="InterPro" id="IPR005894">
    <property type="entry name" value="DrrA"/>
</dbReference>
<evidence type="ECO:0000256" key="8">
    <source>
        <dbReference type="ARBA" id="ARBA00023251"/>
    </source>
</evidence>
<dbReference type="GO" id="GO:0046677">
    <property type="term" value="P:response to antibiotic"/>
    <property type="evidence" value="ECO:0007669"/>
    <property type="project" value="UniProtKB-KW"/>
</dbReference>
<evidence type="ECO:0000313" key="13">
    <source>
        <dbReference type="Proteomes" id="UP000184440"/>
    </source>
</evidence>
<organism evidence="12 13">
    <name type="scientific">Cryptosporangium aurantiacum</name>
    <dbReference type="NCBI Taxonomy" id="134849"/>
    <lineage>
        <taxon>Bacteria</taxon>
        <taxon>Bacillati</taxon>
        <taxon>Actinomycetota</taxon>
        <taxon>Actinomycetes</taxon>
        <taxon>Cryptosporangiales</taxon>
        <taxon>Cryptosporangiaceae</taxon>
        <taxon>Cryptosporangium</taxon>
    </lineage>
</organism>
<keyword evidence="7" id="KW-0472">Membrane</keyword>
<dbReference type="Pfam" id="PF00005">
    <property type="entry name" value="ABC_tran"/>
    <property type="match status" value="1"/>
</dbReference>
<dbReference type="PROSITE" id="PS00211">
    <property type="entry name" value="ABC_TRANSPORTER_1"/>
    <property type="match status" value="1"/>
</dbReference>
<dbReference type="GO" id="GO:0005886">
    <property type="term" value="C:plasma membrane"/>
    <property type="evidence" value="ECO:0007669"/>
    <property type="project" value="UniProtKB-SubCell"/>
</dbReference>
<gene>
    <name evidence="12" type="ORF">SAMN05443668_107431</name>
</gene>
<evidence type="ECO:0000256" key="9">
    <source>
        <dbReference type="ARBA" id="ARBA00049985"/>
    </source>
</evidence>
<dbReference type="PROSITE" id="PS50893">
    <property type="entry name" value="ABC_TRANSPORTER_2"/>
    <property type="match status" value="1"/>
</dbReference>
<comment type="similarity">
    <text evidence="9">Belongs to the ABC transporter superfamily. Drug exporter-1 (DrugE1) (TC 3.A.1.105) family.</text>
</comment>
<dbReference type="InterPro" id="IPR017871">
    <property type="entry name" value="ABC_transporter-like_CS"/>
</dbReference>
<dbReference type="Pfam" id="PF13732">
    <property type="entry name" value="DrrA1-3_C"/>
    <property type="match status" value="1"/>
</dbReference>
<dbReference type="SMART" id="SM00382">
    <property type="entry name" value="AAA"/>
    <property type="match status" value="1"/>
</dbReference>
<name>A0A1M7TZ51_9ACTN</name>
<evidence type="ECO:0000256" key="2">
    <source>
        <dbReference type="ARBA" id="ARBA00022448"/>
    </source>
</evidence>
<keyword evidence="6" id="KW-1278">Translocase</keyword>
<evidence type="ECO:0000256" key="7">
    <source>
        <dbReference type="ARBA" id="ARBA00023136"/>
    </source>
</evidence>
<dbReference type="STRING" id="134849.SAMN05443668_107431"/>
<dbReference type="GO" id="GO:0005524">
    <property type="term" value="F:ATP binding"/>
    <property type="evidence" value="ECO:0007669"/>
    <property type="project" value="UniProtKB-KW"/>
</dbReference>
<dbReference type="GO" id="GO:0016887">
    <property type="term" value="F:ATP hydrolysis activity"/>
    <property type="evidence" value="ECO:0007669"/>
    <property type="project" value="InterPro"/>
</dbReference>
<evidence type="ECO:0000256" key="3">
    <source>
        <dbReference type="ARBA" id="ARBA00022475"/>
    </source>
</evidence>
<proteinExistence type="inferred from homology"/>
<keyword evidence="13" id="KW-1185">Reference proteome</keyword>
<keyword evidence="4" id="KW-0547">Nucleotide-binding</keyword>
<keyword evidence="8" id="KW-0046">Antibiotic resistance</keyword>
<dbReference type="EMBL" id="FRCS01000007">
    <property type="protein sequence ID" value="SHN75994.1"/>
    <property type="molecule type" value="Genomic_DNA"/>
</dbReference>
<evidence type="ECO:0000256" key="5">
    <source>
        <dbReference type="ARBA" id="ARBA00022840"/>
    </source>
</evidence>
<dbReference type="InterPro" id="IPR003593">
    <property type="entry name" value="AAA+_ATPase"/>
</dbReference>
<dbReference type="Proteomes" id="UP000184440">
    <property type="component" value="Unassembled WGS sequence"/>
</dbReference>
<evidence type="ECO:0000256" key="4">
    <source>
        <dbReference type="ARBA" id="ARBA00022741"/>
    </source>
</evidence>
<evidence type="ECO:0000256" key="1">
    <source>
        <dbReference type="ARBA" id="ARBA00004413"/>
    </source>
</evidence>
<dbReference type="NCBIfam" id="TIGR01188">
    <property type="entry name" value="drrA"/>
    <property type="match status" value="1"/>
</dbReference>
<feature type="domain" description="ABC transporter" evidence="11">
    <location>
        <begin position="10"/>
        <end position="240"/>
    </location>
</feature>
<dbReference type="GO" id="GO:1900753">
    <property type="term" value="P:doxorubicin transport"/>
    <property type="evidence" value="ECO:0007669"/>
    <property type="project" value="InterPro"/>
</dbReference>
<reference evidence="12 13" key="1">
    <citation type="submission" date="2016-11" db="EMBL/GenBank/DDBJ databases">
        <authorList>
            <person name="Jaros S."/>
            <person name="Januszkiewicz K."/>
            <person name="Wedrychowicz H."/>
        </authorList>
    </citation>
    <scope>NUCLEOTIDE SEQUENCE [LARGE SCALE GENOMIC DNA]</scope>
    <source>
        <strain evidence="12 13">DSM 46144</strain>
    </source>
</reference>
<evidence type="ECO:0000313" key="12">
    <source>
        <dbReference type="EMBL" id="SHN75994.1"/>
    </source>
</evidence>
<keyword evidence="2" id="KW-0813">Transport</keyword>
<dbReference type="PANTHER" id="PTHR42711:SF5">
    <property type="entry name" value="ABC TRANSPORTER ATP-BINDING PROTEIN NATA"/>
    <property type="match status" value="1"/>
</dbReference>
<dbReference type="PANTHER" id="PTHR42711">
    <property type="entry name" value="ABC TRANSPORTER ATP-BINDING PROTEIN"/>
    <property type="match status" value="1"/>
</dbReference>
<feature type="region of interest" description="Disordered" evidence="10">
    <location>
        <begin position="317"/>
        <end position="338"/>
    </location>
</feature>
<dbReference type="FunFam" id="3.40.50.300:FF:000589">
    <property type="entry name" value="ABC transporter, ATP-binding subunit"/>
    <property type="match status" value="1"/>
</dbReference>
<dbReference type="Gene3D" id="3.40.50.300">
    <property type="entry name" value="P-loop containing nucleotide triphosphate hydrolases"/>
    <property type="match status" value="1"/>
</dbReference>
<dbReference type="AlphaFoldDB" id="A0A1M7TZ51"/>